<accession>A0A9N8DN16</accession>
<gene>
    <name evidence="2" type="ORF">SEMRO_252_G099500.1</name>
</gene>
<dbReference type="EMBL" id="CAICTM010000251">
    <property type="protein sequence ID" value="CAB9506042.1"/>
    <property type="molecule type" value="Genomic_DNA"/>
</dbReference>
<organism evidence="2 3">
    <name type="scientific">Seminavis robusta</name>
    <dbReference type="NCBI Taxonomy" id="568900"/>
    <lineage>
        <taxon>Eukaryota</taxon>
        <taxon>Sar</taxon>
        <taxon>Stramenopiles</taxon>
        <taxon>Ochrophyta</taxon>
        <taxon>Bacillariophyta</taxon>
        <taxon>Bacillariophyceae</taxon>
        <taxon>Bacillariophycidae</taxon>
        <taxon>Naviculales</taxon>
        <taxon>Naviculaceae</taxon>
        <taxon>Seminavis</taxon>
    </lineage>
</organism>
<evidence type="ECO:0000313" key="2">
    <source>
        <dbReference type="EMBL" id="CAB9506042.1"/>
    </source>
</evidence>
<feature type="region of interest" description="Disordered" evidence="1">
    <location>
        <begin position="44"/>
        <end position="63"/>
    </location>
</feature>
<reference evidence="2" key="1">
    <citation type="submission" date="2020-06" db="EMBL/GenBank/DDBJ databases">
        <authorList>
            <consortium name="Plant Systems Biology data submission"/>
        </authorList>
    </citation>
    <scope>NUCLEOTIDE SEQUENCE</scope>
    <source>
        <strain evidence="2">D6</strain>
    </source>
</reference>
<evidence type="ECO:0000256" key="1">
    <source>
        <dbReference type="SAM" id="MobiDB-lite"/>
    </source>
</evidence>
<proteinExistence type="predicted"/>
<dbReference type="Proteomes" id="UP001153069">
    <property type="component" value="Unassembled WGS sequence"/>
</dbReference>
<evidence type="ECO:0000313" key="3">
    <source>
        <dbReference type="Proteomes" id="UP001153069"/>
    </source>
</evidence>
<feature type="compositionally biased region" description="Polar residues" evidence="1">
    <location>
        <begin position="47"/>
        <end position="63"/>
    </location>
</feature>
<keyword evidence="3" id="KW-1185">Reference proteome</keyword>
<protein>
    <submittedName>
        <fullName evidence="2">Uncharacterized protein</fullName>
    </submittedName>
</protein>
<dbReference type="AlphaFoldDB" id="A0A9N8DN16"/>
<comment type="caution">
    <text evidence="2">The sequence shown here is derived from an EMBL/GenBank/DDBJ whole genome shotgun (WGS) entry which is preliminary data.</text>
</comment>
<sequence length="486" mass="54355">MTRLTSKAAVEGMNYHERTRSLLLRVGKSKVLVEVTALLRNHHDQDLQGTTGNSTSNANRRSSGIWGSQSLHISIGESFFQPHPRRAARDEQLLSLCSAVADCLPHLETIHVGRALSGFIHSNVGAWCPVEAIQLLLASSSGKLTSLMLRNLQVYSCSEQDASSGATTLLANSLKHHATLERFVWQHCELLPRSRSILDPVLQTLSTIPNLKGLVVQCPPWSPTGTFASPSVLQTLVTPALEELHLDGFHLQEQHVRRLMLTGPTSRALDAVAALQSISLSFQLTVDTMPELGRTLAKMLQTTPSLVTARLRLEWLILDPSTVATRSCRRQRLQALQLFQDTLAQSLLSTNQHQPRLERLDLIYYDSSQRLESFSKGNPPIICPNYFREVLESNFTLKYLRLPYNGEMEPTIDFSLKLNRTGIRQSLLTQDVPPSRQQCVDALMKVRKDNSCSGLRISKEMSLSLSRTALSTTYYLLHETPWLFSQ</sequence>
<name>A0A9N8DN16_9STRA</name>
<dbReference type="SUPFAM" id="SSF52047">
    <property type="entry name" value="RNI-like"/>
    <property type="match status" value="1"/>
</dbReference>